<dbReference type="NCBIfam" id="TIGR03435">
    <property type="entry name" value="Soli_TIGR03435"/>
    <property type="match status" value="1"/>
</dbReference>
<dbReference type="eggNOG" id="COG2027">
    <property type="taxonomic scope" value="Bacteria"/>
</dbReference>
<evidence type="ECO:0000313" key="1">
    <source>
        <dbReference type="EMBL" id="AFL87954.1"/>
    </source>
</evidence>
<keyword evidence="2" id="KW-1185">Reference proteome</keyword>
<organism evidence="1 2">
    <name type="scientific">Terriglobus roseus (strain DSM 18391 / NRRL B-41598 / KBS 63)</name>
    <dbReference type="NCBI Taxonomy" id="926566"/>
    <lineage>
        <taxon>Bacteria</taxon>
        <taxon>Pseudomonadati</taxon>
        <taxon>Acidobacteriota</taxon>
        <taxon>Terriglobia</taxon>
        <taxon>Terriglobales</taxon>
        <taxon>Acidobacteriaceae</taxon>
        <taxon>Terriglobus</taxon>
    </lineage>
</organism>
<sequence>MHCIVRRLFPAKIRLSLPRLRRSLVFPVVVAAAAVTTMVDGARAHGQSTYDVSTVKPAKPGETGMGLSWRFAALQATNVTLQWILNSAFHARQDQVLDLPNWAKEQHFDITAKLTDMDAATAEKLTQDQHRALLLALLTERFGLKYHVETKQMPTYDLAPGKDGPKLTAALDPDDKTKTVYGLCGGCASSRENEIAGHGISTSQFAELLAAQVKRDVYDRTGFQGKIDVKLKWARDSGTAPVSDEDAALPSFAEALQTETGLRLVPTKGPVKLYVIDHLDQPTEN</sequence>
<dbReference type="Proteomes" id="UP000006056">
    <property type="component" value="Chromosome"/>
</dbReference>
<dbReference type="Pfam" id="PF12543">
    <property type="entry name" value="DUF3738"/>
    <property type="match status" value="1"/>
</dbReference>
<dbReference type="AlphaFoldDB" id="I3ZFD6"/>
<dbReference type="InterPro" id="IPR017801">
    <property type="entry name" value="DUF3738"/>
</dbReference>
<name>I3ZFD6_TERRK</name>
<reference evidence="1 2" key="1">
    <citation type="submission" date="2012-06" db="EMBL/GenBank/DDBJ databases">
        <title>Complete genome of Terriglobus roseus DSM 18391.</title>
        <authorList>
            <consortium name="US DOE Joint Genome Institute (JGI-PGF)"/>
            <person name="Lucas S."/>
            <person name="Copeland A."/>
            <person name="Lapidus A."/>
            <person name="Glavina del Rio T."/>
            <person name="Dalin E."/>
            <person name="Tice H."/>
            <person name="Bruce D."/>
            <person name="Goodwin L."/>
            <person name="Pitluck S."/>
            <person name="Peters L."/>
            <person name="Mikhailova N."/>
            <person name="Munk A.C.C."/>
            <person name="Kyrpides N."/>
            <person name="Mavromatis K."/>
            <person name="Ivanova N."/>
            <person name="Brettin T."/>
            <person name="Detter J.C."/>
            <person name="Han C."/>
            <person name="Larimer F."/>
            <person name="Land M."/>
            <person name="Hauser L."/>
            <person name="Markowitz V."/>
            <person name="Cheng J.-F."/>
            <person name="Hugenholtz P."/>
            <person name="Woyke T."/>
            <person name="Wu D."/>
            <person name="Brambilla E."/>
            <person name="Klenk H.-P."/>
            <person name="Eisen J.A."/>
        </authorList>
    </citation>
    <scope>NUCLEOTIDE SEQUENCE [LARGE SCALE GENOMIC DNA]</scope>
    <source>
        <strain evidence="2">DSM 18391 / NRRL B-41598 / KBS 63</strain>
    </source>
</reference>
<dbReference type="KEGG" id="trs:Terro_1651"/>
<dbReference type="EMBL" id="CP003379">
    <property type="protein sequence ID" value="AFL87954.1"/>
    <property type="molecule type" value="Genomic_DNA"/>
</dbReference>
<evidence type="ECO:0008006" key="3">
    <source>
        <dbReference type="Google" id="ProtNLM"/>
    </source>
</evidence>
<protein>
    <recommendedName>
        <fullName evidence="3">Soil-associated protein, TIGR03435 family</fullName>
    </recommendedName>
</protein>
<evidence type="ECO:0000313" key="2">
    <source>
        <dbReference type="Proteomes" id="UP000006056"/>
    </source>
</evidence>
<proteinExistence type="predicted"/>
<gene>
    <name evidence="1" type="ordered locus">Terro_1651</name>
</gene>
<dbReference type="RefSeq" id="WP_014785523.1">
    <property type="nucleotide sequence ID" value="NC_018014.1"/>
</dbReference>
<dbReference type="OrthoDB" id="108420at2"/>
<accession>I3ZFD6</accession>
<dbReference type="HOGENOM" id="CLU_079080_0_0_0"/>
<dbReference type="STRING" id="926566.Terro_1651"/>